<evidence type="ECO:0000256" key="1">
    <source>
        <dbReference type="ARBA" id="ARBA00022729"/>
    </source>
</evidence>
<evidence type="ECO:0000256" key="3">
    <source>
        <dbReference type="ARBA" id="ARBA00023180"/>
    </source>
</evidence>
<dbReference type="SMART" id="SM00191">
    <property type="entry name" value="Int_alpha"/>
    <property type="match status" value="5"/>
</dbReference>
<feature type="region of interest" description="Disordered" evidence="4">
    <location>
        <begin position="22"/>
        <end position="63"/>
    </location>
</feature>
<proteinExistence type="predicted"/>
<dbReference type="InterPro" id="IPR013517">
    <property type="entry name" value="FG-GAP"/>
</dbReference>
<dbReference type="Gene3D" id="2.130.10.130">
    <property type="entry name" value="Integrin alpha, N-terminal"/>
    <property type="match status" value="4"/>
</dbReference>
<dbReference type="PROSITE" id="PS51257">
    <property type="entry name" value="PROKAR_LIPOPROTEIN"/>
    <property type="match status" value="1"/>
</dbReference>
<evidence type="ECO:0000313" key="7">
    <source>
        <dbReference type="Proteomes" id="UP001055658"/>
    </source>
</evidence>
<dbReference type="EMBL" id="CP092418">
    <property type="protein sequence ID" value="USD20723.1"/>
    <property type="molecule type" value="Genomic_DNA"/>
</dbReference>
<organism evidence="6 7">
    <name type="scientific">Microbulbifer variabilis</name>
    <dbReference type="NCBI Taxonomy" id="266805"/>
    <lineage>
        <taxon>Bacteria</taxon>
        <taxon>Pseudomonadati</taxon>
        <taxon>Pseudomonadota</taxon>
        <taxon>Gammaproteobacteria</taxon>
        <taxon>Cellvibrionales</taxon>
        <taxon>Microbulbiferaceae</taxon>
        <taxon>Microbulbifer</taxon>
    </lineage>
</organism>
<feature type="chain" id="PRO_5047154512" evidence="5">
    <location>
        <begin position="25"/>
        <end position="603"/>
    </location>
</feature>
<evidence type="ECO:0000256" key="5">
    <source>
        <dbReference type="SAM" id="SignalP"/>
    </source>
</evidence>
<evidence type="ECO:0000256" key="2">
    <source>
        <dbReference type="ARBA" id="ARBA00022737"/>
    </source>
</evidence>
<dbReference type="InterPro" id="IPR011043">
    <property type="entry name" value="Gal_Oxase/kelch_b-propeller"/>
</dbReference>
<name>A0ABY4VC14_9GAMM</name>
<gene>
    <name evidence="6" type="ORF">MJO52_16875</name>
</gene>
<dbReference type="PANTHER" id="PTHR36220:SF1">
    <property type="entry name" value="GAMMA TUBULIN COMPLEX COMPONENT C-TERMINAL DOMAIN-CONTAINING PROTEIN"/>
    <property type="match status" value="1"/>
</dbReference>
<dbReference type="SUPFAM" id="SSF50965">
    <property type="entry name" value="Galactose oxidase, central domain"/>
    <property type="match status" value="1"/>
</dbReference>
<reference evidence="6" key="1">
    <citation type="submission" date="2022-02" db="EMBL/GenBank/DDBJ databases">
        <title>Coral-associated bacteria.</title>
        <authorList>
            <person name="Tang K."/>
            <person name="Wang X."/>
        </authorList>
    </citation>
    <scope>NUCLEOTIDE SEQUENCE</scope>
    <source>
        <strain evidence="6">SCSIO 43006</strain>
    </source>
</reference>
<keyword evidence="2" id="KW-0677">Repeat</keyword>
<accession>A0ABY4VC14</accession>
<feature type="signal peptide" evidence="5">
    <location>
        <begin position="1"/>
        <end position="24"/>
    </location>
</feature>
<keyword evidence="1 5" id="KW-0732">Signal</keyword>
<keyword evidence="3" id="KW-0325">Glycoprotein</keyword>
<evidence type="ECO:0000313" key="6">
    <source>
        <dbReference type="EMBL" id="USD20723.1"/>
    </source>
</evidence>
<dbReference type="RefSeq" id="WP_252083131.1">
    <property type="nucleotide sequence ID" value="NZ_CP092418.1"/>
</dbReference>
<dbReference type="InterPro" id="IPR013519">
    <property type="entry name" value="Int_alpha_beta-p"/>
</dbReference>
<dbReference type="PANTHER" id="PTHR36220">
    <property type="entry name" value="UNNAMED PRODUCT"/>
    <property type="match status" value="1"/>
</dbReference>
<protein>
    <submittedName>
        <fullName evidence="6">FG-GAP repeat protein</fullName>
    </submittedName>
</protein>
<keyword evidence="7" id="KW-1185">Reference proteome</keyword>
<evidence type="ECO:0000256" key="4">
    <source>
        <dbReference type="SAM" id="MobiDB-lite"/>
    </source>
</evidence>
<dbReference type="Proteomes" id="UP001055658">
    <property type="component" value="Chromosome"/>
</dbReference>
<dbReference type="Pfam" id="PF14312">
    <property type="entry name" value="FG-GAP_2"/>
    <property type="match status" value="5"/>
</dbReference>
<sequence length="603" mass="63681">MNRKIIKISLIALLLSGCSGGGSGSSSTGDTAEKNPPVASTPSTGDGTPPATEDPSNGGDTSIAPEQVKLIALSFEAIKKFRFAWIDAENASHYHLLENPDGVSGFRRVAEYIPQGNESLTLKLETALYSRTNAQYILQACNGEGSQERCSDSTILSVDDFLLTGSIGYFKASNTDAHDDFGKAISLSADGQTLAIGAPREDSNTTGVNGDGSNNDADESGAVYIFTRSESGWQQQAYLKANNNRKWEYFGSELSLNADGQTLAVGTDSGVYIFTRNEDDWQQQAYLKASDTDASENFGDSLSFSSDGQTLAVGASREDSGAVYIFTRDKGTWQQQAYIKASNSDENDLFGYTVGLSADGQILGVGAPNENSSATGINNDQSNNRTYNSGAVYIFARSDSDWQQQAYIKASNTDEGDYFGSSLSLSADGKVLAIGATAESSNASGINGDANNNQATGAGAAYIFIRNNDTWQQQAYIKASNTNSYDRFGGSLSLSADGQSLAVGAIREGSSAIGINGDEGDNSADWSGAVYIFARSEDNWQQKAYLKASNTEKGDYFGFGNISLSADGQTLAVGAFHEDSGATGIGGNQQDNSAYSSGAVYIY</sequence>
<dbReference type="InterPro" id="IPR028994">
    <property type="entry name" value="Integrin_alpha_N"/>
</dbReference>